<dbReference type="InterPro" id="IPR022655">
    <property type="entry name" value="DUF1553"/>
</dbReference>
<dbReference type="KEGG" id="osu:NT6N_19150"/>
<evidence type="ECO:0000259" key="3">
    <source>
        <dbReference type="Pfam" id="PF07635"/>
    </source>
</evidence>
<dbReference type="Pfam" id="PF07583">
    <property type="entry name" value="PSCyt2"/>
    <property type="match status" value="1"/>
</dbReference>
<evidence type="ECO:0000313" key="4">
    <source>
        <dbReference type="EMBL" id="BDS06875.1"/>
    </source>
</evidence>
<dbReference type="EMBL" id="AP026866">
    <property type="protein sequence ID" value="BDS06875.1"/>
    <property type="molecule type" value="Genomic_DNA"/>
</dbReference>
<name>A0AAT9FLM5_9BACT</name>
<gene>
    <name evidence="4" type="ORF">NT6N_19150</name>
</gene>
<dbReference type="InterPro" id="IPR011444">
    <property type="entry name" value="DUF1549"/>
</dbReference>
<dbReference type="Pfam" id="PF07635">
    <property type="entry name" value="PSCyt1"/>
    <property type="match status" value="1"/>
</dbReference>
<dbReference type="AlphaFoldDB" id="A0AAT9FLM5"/>
<organism evidence="4">
    <name type="scientific">Oceaniferula spumae</name>
    <dbReference type="NCBI Taxonomy" id="2979115"/>
    <lineage>
        <taxon>Bacteria</taxon>
        <taxon>Pseudomonadati</taxon>
        <taxon>Verrucomicrobiota</taxon>
        <taxon>Verrucomicrobiia</taxon>
        <taxon>Verrucomicrobiales</taxon>
        <taxon>Verrucomicrobiaceae</taxon>
        <taxon>Oceaniferula</taxon>
    </lineage>
</organism>
<evidence type="ECO:0000259" key="2">
    <source>
        <dbReference type="Pfam" id="PF07587"/>
    </source>
</evidence>
<dbReference type="PANTHER" id="PTHR35889">
    <property type="entry name" value="CYCLOINULO-OLIGOSACCHARIDE FRUCTANOTRANSFERASE-RELATED"/>
    <property type="match status" value="1"/>
</dbReference>
<feature type="domain" description="DUF1553" evidence="2">
    <location>
        <begin position="712"/>
        <end position="969"/>
    </location>
</feature>
<dbReference type="GO" id="GO:0009055">
    <property type="term" value="F:electron transfer activity"/>
    <property type="evidence" value="ECO:0007669"/>
    <property type="project" value="InterPro"/>
</dbReference>
<dbReference type="PANTHER" id="PTHR35889:SF3">
    <property type="entry name" value="F-BOX DOMAIN-CONTAINING PROTEIN"/>
    <property type="match status" value="1"/>
</dbReference>
<feature type="domain" description="DUF1549" evidence="1">
    <location>
        <begin position="153"/>
        <end position="358"/>
    </location>
</feature>
<feature type="domain" description="Cytochrome C Planctomycete-type" evidence="3">
    <location>
        <begin position="40"/>
        <end position="102"/>
    </location>
</feature>
<dbReference type="GO" id="GO:0020037">
    <property type="term" value="F:heme binding"/>
    <property type="evidence" value="ECO:0007669"/>
    <property type="project" value="InterPro"/>
</dbReference>
<protein>
    <submittedName>
        <fullName evidence="4">Cytochrome c</fullName>
    </submittedName>
</protein>
<reference evidence="4" key="1">
    <citation type="submission" date="2024-07" db="EMBL/GenBank/DDBJ databases">
        <title>Complete genome sequence of Verrucomicrobiaceae bacterium NT6N.</title>
        <authorList>
            <person name="Huang C."/>
            <person name="Takami H."/>
            <person name="Hamasaki K."/>
        </authorList>
    </citation>
    <scope>NUCLEOTIDE SEQUENCE</scope>
    <source>
        <strain evidence="4">NT6N</strain>
    </source>
</reference>
<dbReference type="InterPro" id="IPR036909">
    <property type="entry name" value="Cyt_c-like_dom_sf"/>
</dbReference>
<sequence length="1025" mass="114748">MFPRFLIPALAINAFISPSIDAGEKLSYNRDVRPILSDKCFHCHGPDSATREPDDKPLRLDSFEGATADRGGYNAITPGEPDKSEMIYLIFSDDESEQMPPPKSHRSLTDAQKKILHQWVKEGAVYEKHWAFVPPKQPTPPVMKGSNWPKNDIDRFVLNRLTEKKLQPSDQADKATLIRRATLSVTGLQPTPAEVDQFLADSSPDAYSKLLDRLLESPRYGENMAYEWIEAARYADTDGYQNDGGRTMWPWRDWVIKAFNDNMPYDQFTIRQIAGDMLPGGDQQNLLASAFNRNHRINNEGGALPEEFIVEYAVDRVETTSAIWMGLTYGCARCHDHKYDPISHKDFFRFYAYFNNVPEKGKDAGAKAQPFIKIASPIYKDDKTIKQITAIEDQLKATASSPELKQRQQQWQQQITTAATGSQPLWRRAKLEGSTISPAAKNSLVEQPDGSLLNTNTAVDQQYTLEFAKPALLDQLATVRLEVIQDDSMKKPLHFSNGTGGDFLLTEFTIEIKKADGSTTPVPLSQAETPFSKIGFAITNIIDHKEESGWGVEGYRAGVPITVFINTAKTLSLQQGDRIIVRMSHAGGHPIGKFRLSFHGQPNANETTYAIPAAVAAALTMPEEKRDANMQAAIDAFYLSIDPVILKLQAQRQSAEKQLSSLAVNVPVMKEKPNPAPTYLLERGQYNAPDKSEALSRSVPLWLHDSKTQPTNRLELARWLVSEKNPLAARVMVNRVWQHHFGTGLVKTADNFGLQGELPSHPDLLDWLAVDFMNNGWDIKRLHKLILSSATWQQKSEAAPAVFVADPDNRLLARGPRFRLSATAIRDTALFAGGLLHEQLGGPPVKPYQPAGMWKAMAHTAKVTYKPSTGTGLYRRDLYTYWKRAVNPPRMILFDAATRDYCSVIRNSTNTPLQALTLMNDVTFVEAARGLGERMLKHKASNPDERLKYGFRLATGRFPDSGESAAIKECWLDFARYYQSKPEEAAELLKHGASKRDKKLNVSEYAAYMSAAHLMLNMDSTIHIE</sequence>
<accession>A0AAT9FLM5</accession>
<evidence type="ECO:0000259" key="1">
    <source>
        <dbReference type="Pfam" id="PF07583"/>
    </source>
</evidence>
<dbReference type="SUPFAM" id="SSF46626">
    <property type="entry name" value="Cytochrome c"/>
    <property type="match status" value="1"/>
</dbReference>
<proteinExistence type="predicted"/>
<dbReference type="Pfam" id="PF07587">
    <property type="entry name" value="PSD1"/>
    <property type="match status" value="1"/>
</dbReference>
<dbReference type="InterPro" id="IPR011429">
    <property type="entry name" value="Cyt_c_Planctomycete-type"/>
</dbReference>